<feature type="domain" description="C2H2-type" evidence="5">
    <location>
        <begin position="316"/>
        <end position="343"/>
    </location>
</feature>
<dbReference type="InterPro" id="IPR036236">
    <property type="entry name" value="Znf_C2H2_sf"/>
</dbReference>
<dbReference type="GO" id="GO:0008270">
    <property type="term" value="F:zinc ion binding"/>
    <property type="evidence" value="ECO:0007669"/>
    <property type="project" value="UniProtKB-KW"/>
</dbReference>
<evidence type="ECO:0000256" key="3">
    <source>
        <dbReference type="ARBA" id="ARBA00022833"/>
    </source>
</evidence>
<dbReference type="SMART" id="SM00355">
    <property type="entry name" value="ZnF_C2H2"/>
    <property type="match status" value="3"/>
</dbReference>
<dbReference type="PANTHER" id="PTHR23235:SF120">
    <property type="entry name" value="KRUPPEL-LIKE FACTOR 15"/>
    <property type="match status" value="1"/>
</dbReference>
<dbReference type="PROSITE" id="PS00028">
    <property type="entry name" value="ZINC_FINGER_C2H2_1"/>
    <property type="match status" value="2"/>
</dbReference>
<dbReference type="Gene3D" id="3.30.160.60">
    <property type="entry name" value="Classic Zinc Finger"/>
    <property type="match status" value="2"/>
</dbReference>
<dbReference type="InterPro" id="IPR013087">
    <property type="entry name" value="Znf_C2H2_type"/>
</dbReference>
<dbReference type="PROSITE" id="PS50157">
    <property type="entry name" value="ZINC_FINGER_C2H2_2"/>
    <property type="match status" value="2"/>
</dbReference>
<dbReference type="OrthoDB" id="8922241at2759"/>
<evidence type="ECO:0000313" key="7">
    <source>
        <dbReference type="Proteomes" id="UP000094801"/>
    </source>
</evidence>
<keyword evidence="2 4" id="KW-0863">Zinc-finger</keyword>
<reference evidence="7" key="1">
    <citation type="submission" date="2016-04" db="EMBL/GenBank/DDBJ databases">
        <title>Comparative genomics of biotechnologically important yeasts.</title>
        <authorList>
            <consortium name="DOE Joint Genome Institute"/>
            <person name="Riley R."/>
            <person name="Haridas S."/>
            <person name="Wolfe K.H."/>
            <person name="Lopes M.R."/>
            <person name="Hittinger C.T."/>
            <person name="Goker M."/>
            <person name="Salamov A."/>
            <person name="Wisecaver J."/>
            <person name="Long T.M."/>
            <person name="Aerts A.L."/>
            <person name="Barry K."/>
            <person name="Choi C."/>
            <person name="Clum A."/>
            <person name="Coughlan A.Y."/>
            <person name="Deshpande S."/>
            <person name="Douglass A.P."/>
            <person name="Hanson S.J."/>
            <person name="Klenk H.-P."/>
            <person name="Labutti K."/>
            <person name="Lapidus A."/>
            <person name="Lindquist E."/>
            <person name="Lipzen A."/>
            <person name="Meier-Kolthoff J.P."/>
            <person name="Ohm R.A."/>
            <person name="Otillar R.P."/>
            <person name="Pangilinan J."/>
            <person name="Peng Y."/>
            <person name="Rokas A."/>
            <person name="Rosa C.A."/>
            <person name="Scheuner C."/>
            <person name="Sibirny A.A."/>
            <person name="Slot J.C."/>
            <person name="Stielow J.B."/>
            <person name="Sun H."/>
            <person name="Kurtzman C.P."/>
            <person name="Blackwell M."/>
            <person name="Grigoriev I.V."/>
            <person name="Jeffries T.W."/>
        </authorList>
    </citation>
    <scope>NUCLEOTIDE SEQUENCE [LARGE SCALE GENOMIC DNA]</scope>
    <source>
        <strain evidence="7">NRRL YB-2248</strain>
    </source>
</reference>
<dbReference type="SUPFAM" id="SSF57667">
    <property type="entry name" value="beta-beta-alpha zinc fingers"/>
    <property type="match status" value="1"/>
</dbReference>
<proteinExistence type="predicted"/>
<protein>
    <recommendedName>
        <fullName evidence="5">C2H2-type domain-containing protein</fullName>
    </recommendedName>
</protein>
<gene>
    <name evidence="6" type="ORF">CANARDRAFT_25731</name>
</gene>
<evidence type="ECO:0000256" key="1">
    <source>
        <dbReference type="ARBA" id="ARBA00022723"/>
    </source>
</evidence>
<evidence type="ECO:0000256" key="4">
    <source>
        <dbReference type="PROSITE-ProRule" id="PRU00042"/>
    </source>
</evidence>
<dbReference type="Pfam" id="PF00096">
    <property type="entry name" value="zf-C2H2"/>
    <property type="match status" value="2"/>
</dbReference>
<dbReference type="GO" id="GO:0000978">
    <property type="term" value="F:RNA polymerase II cis-regulatory region sequence-specific DNA binding"/>
    <property type="evidence" value="ECO:0007669"/>
    <property type="project" value="TreeGrafter"/>
</dbReference>
<dbReference type="Proteomes" id="UP000094801">
    <property type="component" value="Unassembled WGS sequence"/>
</dbReference>
<evidence type="ECO:0000256" key="2">
    <source>
        <dbReference type="ARBA" id="ARBA00022771"/>
    </source>
</evidence>
<evidence type="ECO:0000259" key="5">
    <source>
        <dbReference type="PROSITE" id="PS50157"/>
    </source>
</evidence>
<keyword evidence="3" id="KW-0862">Zinc</keyword>
<keyword evidence="1" id="KW-0479">Metal-binding</keyword>
<dbReference type="AlphaFoldDB" id="A0A1E4ST56"/>
<evidence type="ECO:0000313" key="6">
    <source>
        <dbReference type="EMBL" id="ODV82684.1"/>
    </source>
</evidence>
<organism evidence="6 7">
    <name type="scientific">[Candida] arabinofermentans NRRL YB-2248</name>
    <dbReference type="NCBI Taxonomy" id="983967"/>
    <lineage>
        <taxon>Eukaryota</taxon>
        <taxon>Fungi</taxon>
        <taxon>Dikarya</taxon>
        <taxon>Ascomycota</taxon>
        <taxon>Saccharomycotina</taxon>
        <taxon>Pichiomycetes</taxon>
        <taxon>Pichiales</taxon>
        <taxon>Pichiaceae</taxon>
        <taxon>Ogataea</taxon>
        <taxon>Ogataea/Candida clade</taxon>
    </lineage>
</organism>
<dbReference type="PANTHER" id="PTHR23235">
    <property type="entry name" value="KRUEPPEL-LIKE TRANSCRIPTION FACTOR"/>
    <property type="match status" value="1"/>
</dbReference>
<dbReference type="EMBL" id="KV453877">
    <property type="protein sequence ID" value="ODV82684.1"/>
    <property type="molecule type" value="Genomic_DNA"/>
</dbReference>
<feature type="domain" description="C2H2-type" evidence="5">
    <location>
        <begin position="286"/>
        <end position="314"/>
    </location>
</feature>
<sequence length="381" mass="43717">MTSSFENLSQSFEFFDSLKNNNFQFEFNEHSSYELNFEEDLDLVNEHEHEDDDEDEEAELQVFPSYDNIPAKLEESLYSLSNNSFNIDQSIDPSTFSPELEASQFIGNDQYKLKFESTSPEPTTDLLNILYSDHPSPTSSIYSQEQLNLEKEDDLEEVSTMKLFMGLDDVSSTSLVENVQTRWSIPEISEEKVDEIDFQQLNFNNLTQSLNDFISSQQQQQQQQFDDEYLSATESNASSVRSSLSSESSSTYSSFGECLSARSSLDSLNASSPPSQSPKKELNKSFCCLDCGSSFTRKSRLNEHIRKKHSGSTVMFPCKLCPKVLSSRENLNRHHFKHCDKFQCHICGKRHDRSDRFAKHVEKCLAKSMNVKKTRRYSSKV</sequence>
<name>A0A1E4ST56_9ASCO</name>
<dbReference type="GO" id="GO:0000981">
    <property type="term" value="F:DNA-binding transcription factor activity, RNA polymerase II-specific"/>
    <property type="evidence" value="ECO:0007669"/>
    <property type="project" value="TreeGrafter"/>
</dbReference>
<accession>A0A1E4ST56</accession>
<dbReference type="STRING" id="983967.A0A1E4ST56"/>
<keyword evidence="7" id="KW-1185">Reference proteome</keyword>